<dbReference type="RefSeq" id="WP_145218480.1">
    <property type="nucleotide sequence ID" value="NZ_CP036432.1"/>
</dbReference>
<name>A0ABX5XYD6_9BACT</name>
<accession>A0ABX5XYD6</accession>
<evidence type="ECO:0000313" key="2">
    <source>
        <dbReference type="EMBL" id="QDV87044.1"/>
    </source>
</evidence>
<dbReference type="EMBL" id="CP036432">
    <property type="protein sequence ID" value="QDV86966.1"/>
    <property type="molecule type" value="Genomic_DNA"/>
</dbReference>
<reference evidence="2 3" key="1">
    <citation type="submission" date="2019-02" db="EMBL/GenBank/DDBJ databases">
        <title>Deep-cultivation of Planctomycetes and their phenomic and genomic characterization uncovers novel biology.</title>
        <authorList>
            <person name="Wiegand S."/>
            <person name="Jogler M."/>
            <person name="Boedeker C."/>
            <person name="Pinto D."/>
            <person name="Vollmers J."/>
            <person name="Rivas-Marin E."/>
            <person name="Kohn T."/>
            <person name="Peeters S.H."/>
            <person name="Heuer A."/>
            <person name="Rast P."/>
            <person name="Oberbeckmann S."/>
            <person name="Bunk B."/>
            <person name="Jeske O."/>
            <person name="Meyerdierks A."/>
            <person name="Storesund J.E."/>
            <person name="Kallscheuer N."/>
            <person name="Luecker S."/>
            <person name="Lage O.M."/>
            <person name="Pohl T."/>
            <person name="Merkel B.J."/>
            <person name="Hornburger P."/>
            <person name="Mueller R.-W."/>
            <person name="Bruemmer F."/>
            <person name="Labrenz M."/>
            <person name="Spormann A.M."/>
            <person name="Op den Camp H."/>
            <person name="Overmann J."/>
            <person name="Amann R."/>
            <person name="Jetten M.S.M."/>
            <person name="Mascher T."/>
            <person name="Medema M.H."/>
            <person name="Devos D.P."/>
            <person name="Kaster A.-K."/>
            <person name="Ovreas L."/>
            <person name="Rohde M."/>
            <person name="Galperin M.Y."/>
            <person name="Jogler C."/>
        </authorList>
    </citation>
    <scope>NUCLEOTIDE SEQUENCE [LARGE SCALE GENOMIC DNA]</scope>
    <source>
        <strain evidence="2 3">TBK1r</strain>
    </source>
</reference>
<proteinExistence type="predicted"/>
<protein>
    <recommendedName>
        <fullName evidence="4">RecT family protein</fullName>
    </recommendedName>
</protein>
<evidence type="ECO:0000313" key="1">
    <source>
        <dbReference type="EMBL" id="QDV86966.1"/>
    </source>
</evidence>
<sequence length="337" mass="37537">MNQLMASPETTQQPQQVNAVFDPAQFAHFATVAGVLVDSEMLPAHLRGRLEKGRIVERFTRQKQIAIATVVISAAHRYGVDLFAFAQATFIVHGKLDFDGKTYAALANSRGGLAERLSFRYIGEGDQKRCICSGRFAGEREPRELQTDPFAVCKQRGGAAWDGCDPEQQLSYAAARSWVRRYCPDVLLGLVSEFDEAEPPYVQVDATFTTSPGSVGLLEKPPNVLRLLEEMKNAPNVETLKACKDQLEADESIENAHRQEIILAGRRRQEQLGVKPKEQQPAAPSWLKDCEAILHESDDPKAIDEAWKKIDGSDEVPPADAKRLGKLFNERMKEFVQ</sequence>
<organism evidence="2 3">
    <name type="scientific">Stieleria magnilauensis</name>
    <dbReference type="NCBI Taxonomy" id="2527963"/>
    <lineage>
        <taxon>Bacteria</taxon>
        <taxon>Pseudomonadati</taxon>
        <taxon>Planctomycetota</taxon>
        <taxon>Planctomycetia</taxon>
        <taxon>Pirellulales</taxon>
        <taxon>Pirellulaceae</taxon>
        <taxon>Stieleria</taxon>
    </lineage>
</organism>
<evidence type="ECO:0008006" key="4">
    <source>
        <dbReference type="Google" id="ProtNLM"/>
    </source>
</evidence>
<gene>
    <name evidence="1" type="ORF">TBK1r_59930</name>
    <name evidence="2" type="ORF">TBK1r_60710</name>
</gene>
<dbReference type="EMBL" id="CP036432">
    <property type="protein sequence ID" value="QDV87044.1"/>
    <property type="molecule type" value="Genomic_DNA"/>
</dbReference>
<dbReference type="Proteomes" id="UP000318081">
    <property type="component" value="Chromosome"/>
</dbReference>
<evidence type="ECO:0000313" key="3">
    <source>
        <dbReference type="Proteomes" id="UP000318081"/>
    </source>
</evidence>
<keyword evidence="3" id="KW-1185">Reference proteome</keyword>